<protein>
    <submittedName>
        <fullName evidence="2">Uncharacterized protein</fullName>
    </submittedName>
</protein>
<evidence type="ECO:0000256" key="1">
    <source>
        <dbReference type="SAM" id="MobiDB-lite"/>
    </source>
</evidence>
<gene>
    <name evidence="2" type="ORF">HCBG_07925</name>
</gene>
<accession>C0NYD1</accession>
<sequence>MGRTCERWIPKLGIPKMLRGMCLCRRYPQTLAGENVASLFSSGSAFDDPIGDKVVFGGVIESDDDQDFKSSKERLRRLVKRLDALRLARLSVAVLGVERACSAQPVANDASTFPTTLMRKIPENTPEPKHSSSAIHGWNKSRRMYQIEIEVRIERFDGSYGGDRALLGITTATGAKELNHHQRHAGSRGDESIQTPNTLLEVLHKPYST</sequence>
<feature type="region of interest" description="Disordered" evidence="1">
    <location>
        <begin position="179"/>
        <end position="209"/>
    </location>
</feature>
<evidence type="ECO:0000313" key="2">
    <source>
        <dbReference type="EMBL" id="EEH03799.1"/>
    </source>
</evidence>
<proteinExistence type="predicted"/>
<dbReference type="InParanoid" id="C0NYD1"/>
<dbReference type="VEuPathDB" id="FungiDB:I7I50_04104"/>
<dbReference type="EMBL" id="GG663376">
    <property type="protein sequence ID" value="EEH03799.1"/>
    <property type="molecule type" value="Genomic_DNA"/>
</dbReference>
<keyword evidence="3" id="KW-1185">Reference proteome</keyword>
<name>C0NYD1_AJECG</name>
<dbReference type="GeneID" id="69040941"/>
<organism evidence="2 3">
    <name type="scientific">Ajellomyces capsulatus (strain G186AR / H82 / ATCC MYA-2454 / RMSCC 2432)</name>
    <name type="common">Darling's disease fungus</name>
    <name type="synonym">Histoplasma capsulatum</name>
    <dbReference type="NCBI Taxonomy" id="447093"/>
    <lineage>
        <taxon>Eukaryota</taxon>
        <taxon>Fungi</taxon>
        <taxon>Dikarya</taxon>
        <taxon>Ascomycota</taxon>
        <taxon>Pezizomycotina</taxon>
        <taxon>Eurotiomycetes</taxon>
        <taxon>Eurotiomycetidae</taxon>
        <taxon>Onygenales</taxon>
        <taxon>Ajellomycetaceae</taxon>
        <taxon>Histoplasma</taxon>
    </lineage>
</organism>
<dbReference type="Proteomes" id="UP000001631">
    <property type="component" value="Unassembled WGS sequence"/>
</dbReference>
<evidence type="ECO:0000313" key="3">
    <source>
        <dbReference type="Proteomes" id="UP000001631"/>
    </source>
</evidence>
<dbReference type="RefSeq" id="XP_045284280.1">
    <property type="nucleotide sequence ID" value="XM_045434974.1"/>
</dbReference>
<reference evidence="2" key="1">
    <citation type="submission" date="2009-02" db="EMBL/GenBank/DDBJ databases">
        <title>The Genome Sequence of Ajellomyces capsulatus strain G186AR.</title>
        <authorList>
            <consortium name="The Broad Institute Genome Sequencing Platform"/>
            <person name="Champion M."/>
            <person name="Cuomo C."/>
            <person name="Ma L.-J."/>
            <person name="Henn M.R."/>
            <person name="Sil A."/>
            <person name="Goldman B."/>
            <person name="Young S.K."/>
            <person name="Kodira C.D."/>
            <person name="Zeng Q."/>
            <person name="Koehrsen M."/>
            <person name="Alvarado L."/>
            <person name="Berlin A."/>
            <person name="Borenstein D."/>
            <person name="Chen Z."/>
            <person name="Engels R."/>
            <person name="Freedman E."/>
            <person name="Gellesch M."/>
            <person name="Goldberg J."/>
            <person name="Griggs A."/>
            <person name="Gujja S."/>
            <person name="Heiman D."/>
            <person name="Hepburn T."/>
            <person name="Howarth C."/>
            <person name="Jen D."/>
            <person name="Larson L."/>
            <person name="Lewis B."/>
            <person name="Mehta T."/>
            <person name="Park D."/>
            <person name="Pearson M."/>
            <person name="Roberts A."/>
            <person name="Saif S."/>
            <person name="Shea T."/>
            <person name="Shenoy N."/>
            <person name="Sisk P."/>
            <person name="Stolte C."/>
            <person name="Sykes S."/>
            <person name="Walk T."/>
            <person name="White J."/>
            <person name="Yandava C."/>
            <person name="Klein B."/>
            <person name="McEwen J.G."/>
            <person name="Puccia R."/>
            <person name="Goldman G.H."/>
            <person name="Felipe M.S."/>
            <person name="Nino-Vega G."/>
            <person name="San-Blas G."/>
            <person name="Taylor J."/>
            <person name="Mendoza L."/>
            <person name="Galagan J."/>
            <person name="Nusbaum C."/>
            <person name="Birren B."/>
        </authorList>
    </citation>
    <scope>NUCLEOTIDE SEQUENCE</scope>
    <source>
        <strain evidence="2">G186AR</strain>
    </source>
</reference>
<dbReference type="HOGENOM" id="CLU_1315075_0_0_1"/>
<dbReference type="AlphaFoldDB" id="C0NYD1"/>